<evidence type="ECO:0000256" key="1">
    <source>
        <dbReference type="ARBA" id="ARBA00007261"/>
    </source>
</evidence>
<dbReference type="Pfam" id="PF05193">
    <property type="entry name" value="Peptidase_M16_C"/>
    <property type="match status" value="1"/>
</dbReference>
<evidence type="ECO:0000256" key="3">
    <source>
        <dbReference type="ARBA" id="ARBA00022723"/>
    </source>
</evidence>
<dbReference type="PANTHER" id="PTHR43690">
    <property type="entry name" value="NARDILYSIN"/>
    <property type="match status" value="1"/>
</dbReference>
<evidence type="ECO:0000259" key="11">
    <source>
        <dbReference type="Pfam" id="PF16187"/>
    </source>
</evidence>
<dbReference type="FunFam" id="3.30.830.10:FF:000005">
    <property type="entry name" value="nardilysin isoform X1"/>
    <property type="match status" value="1"/>
</dbReference>
<keyword evidence="6" id="KW-0482">Metalloprotease</keyword>
<dbReference type="InterPro" id="IPR007863">
    <property type="entry name" value="Peptidase_M16_C"/>
</dbReference>
<reference evidence="14" key="1">
    <citation type="submission" date="2025-08" db="UniProtKB">
        <authorList>
            <consortium name="RefSeq"/>
        </authorList>
    </citation>
    <scope>IDENTIFICATION</scope>
    <source>
        <tissue evidence="14">Whole body</tissue>
    </source>
</reference>
<keyword evidence="13" id="KW-1185">Reference proteome</keyword>
<dbReference type="PROSITE" id="PS00143">
    <property type="entry name" value="INSULINASE"/>
    <property type="match status" value="1"/>
</dbReference>
<evidence type="ECO:0000256" key="8">
    <source>
        <dbReference type="SAM" id="MobiDB-lite"/>
    </source>
</evidence>
<feature type="domain" description="Peptidase M16 N-terminal" evidence="9">
    <location>
        <begin position="79"/>
        <end position="204"/>
    </location>
</feature>
<evidence type="ECO:0000256" key="2">
    <source>
        <dbReference type="ARBA" id="ARBA00022670"/>
    </source>
</evidence>
<organism evidence="13 14">
    <name type="scientific">Sipha flava</name>
    <name type="common">yellow sugarcane aphid</name>
    <dbReference type="NCBI Taxonomy" id="143950"/>
    <lineage>
        <taxon>Eukaryota</taxon>
        <taxon>Metazoa</taxon>
        <taxon>Ecdysozoa</taxon>
        <taxon>Arthropoda</taxon>
        <taxon>Hexapoda</taxon>
        <taxon>Insecta</taxon>
        <taxon>Pterygota</taxon>
        <taxon>Neoptera</taxon>
        <taxon>Paraneoptera</taxon>
        <taxon>Hemiptera</taxon>
        <taxon>Sternorrhyncha</taxon>
        <taxon>Aphidomorpha</taxon>
        <taxon>Aphidoidea</taxon>
        <taxon>Aphididae</taxon>
        <taxon>Sipha</taxon>
    </lineage>
</organism>
<dbReference type="InterPro" id="IPR011249">
    <property type="entry name" value="Metalloenz_LuxS/M16"/>
</dbReference>
<dbReference type="RefSeq" id="XP_025406203.1">
    <property type="nucleotide sequence ID" value="XM_025550418.1"/>
</dbReference>
<keyword evidence="3" id="KW-0479">Metal-binding</keyword>
<accession>A0A8B8F645</accession>
<dbReference type="SUPFAM" id="SSF63411">
    <property type="entry name" value="LuxS/MPP-like metallohydrolase"/>
    <property type="match status" value="4"/>
</dbReference>
<dbReference type="InterPro" id="IPR054734">
    <property type="entry name" value="PqqF-like_C_4"/>
</dbReference>
<dbReference type="PANTHER" id="PTHR43690:SF18">
    <property type="entry name" value="INSULIN-DEGRADING ENZYME-RELATED"/>
    <property type="match status" value="1"/>
</dbReference>
<name>A0A8B8F645_9HEMI</name>
<evidence type="ECO:0000256" key="5">
    <source>
        <dbReference type="ARBA" id="ARBA00022833"/>
    </source>
</evidence>
<dbReference type="Proteomes" id="UP000694846">
    <property type="component" value="Unplaced"/>
</dbReference>
<dbReference type="Gene3D" id="3.30.830.10">
    <property type="entry name" value="Metalloenzyme, LuxS/M16 peptidase-like"/>
    <property type="match status" value="4"/>
</dbReference>
<feature type="domain" description="Peptidase M16 middle/third" evidence="11">
    <location>
        <begin position="419"/>
        <end position="700"/>
    </location>
</feature>
<dbReference type="InterPro" id="IPR032632">
    <property type="entry name" value="Peptidase_M16_M"/>
</dbReference>
<sequence length="991" mass="115675">MAIAEKVIRKGLSNKKEYLLHKLKNGMRCLLIGQPDEEYEPSKNENYKFTKTSGNYNSSNDDSEESSDSCSSDETEPQKNSDSFAMSLCVNIGSFSDPVEAQGLAHLLEHMISMGSKRYPAENHFDRFLYRKAGYSNAETGCEYTNFHFEVPMEYSREASDIFASMFQAPKLAKESIDKEKQVVDSEFLMAISDDDSRIQRLLSICADKENPAGKFFWGNLESLNHKNLDEMVIDFWKNHYSASRMTLAVQSKQPAHEMVEWIDNLFSEVPTDNLPPPEFKISREPFHPDNFHKIFKIISVSSTKKIIFSWYLPPVNNLYKIKPLEYIAWIVGHEGKGTLINYLRKLNYAMELEAGVEDDFYSNSIYSLFTMTIEITDLGLKNIHEIIELTFGYLNLVREKGISESIFKEIKILAENDFNFSENKSAIDHVIELAENMLIYEEEDYLCGPSLFHEYSPEIISQFLNLLTVKRVAMFILAKEFDNSDEFIKDPTFGTKYLAESLTEELESKWSTIKPHTFFKIPSENQYLTTNFTILPQTVHSKYPKKITENKYFELWYKQDNYFKLPKSYVMLNVITPLPSKSLSNYISLDLFLDSVVFLLSEDTYPAVMAQLSYGIRVFISGFELTFNGFNEKLPLLIDIVLKCIKNYESLMTEEIFIMVKAKAINRFRNNQYDLDFVPSDLKNSVIQDPDWNLDERLKCLEKLDYKQLLTFYKQLNNLYCRALIQGNISNIEAMDICKNVVTILNYKPLAKECFPVILIKRLNKGDNRVKMANYNPKDNNSIAYKYYQFDKNEINDSVKYHVLQSMMEESAFDELRTKQCLGYDVQLNVTTLYQHYGFYFKVAHQRDKFETSYVFDRMDEFLKQFWENFDDIDEVYKVRDALIALKASPDDCLVQEFNRNRNEILEERFKFNRLDLEIEALKILKFEDVKNLKHGFLNGRIFGVEIIGNHNTENIIKDSPPIKKVCLEENENFNYIENIDDFKSSLNPY</sequence>
<dbReference type="GO" id="GO:0005737">
    <property type="term" value="C:cytoplasm"/>
    <property type="evidence" value="ECO:0007669"/>
    <property type="project" value="UniProtKB-ARBA"/>
</dbReference>
<feature type="domain" description="Coenzyme PQQ synthesis protein F-like C-terminal lobe" evidence="12">
    <location>
        <begin position="805"/>
        <end position="901"/>
    </location>
</feature>
<dbReference type="GO" id="GO:0046872">
    <property type="term" value="F:metal ion binding"/>
    <property type="evidence" value="ECO:0007669"/>
    <property type="project" value="UniProtKB-KW"/>
</dbReference>
<dbReference type="Pfam" id="PF16187">
    <property type="entry name" value="Peptidase_M16_M"/>
    <property type="match status" value="1"/>
</dbReference>
<dbReference type="Pfam" id="PF00675">
    <property type="entry name" value="Peptidase_M16"/>
    <property type="match status" value="1"/>
</dbReference>
<proteinExistence type="inferred from homology"/>
<gene>
    <name evidence="14" type="primary">LOC112680348</name>
</gene>
<comment type="similarity">
    <text evidence="1 7">Belongs to the peptidase M16 family.</text>
</comment>
<evidence type="ECO:0000256" key="7">
    <source>
        <dbReference type="RuleBase" id="RU004447"/>
    </source>
</evidence>
<evidence type="ECO:0000313" key="14">
    <source>
        <dbReference type="RefSeq" id="XP_025406203.1"/>
    </source>
</evidence>
<evidence type="ECO:0000259" key="10">
    <source>
        <dbReference type="Pfam" id="PF05193"/>
    </source>
</evidence>
<evidence type="ECO:0000313" key="13">
    <source>
        <dbReference type="Proteomes" id="UP000694846"/>
    </source>
</evidence>
<dbReference type="InterPro" id="IPR011765">
    <property type="entry name" value="Pept_M16_N"/>
</dbReference>
<feature type="compositionally biased region" description="Acidic residues" evidence="8">
    <location>
        <begin position="61"/>
        <end position="75"/>
    </location>
</feature>
<dbReference type="InterPro" id="IPR050626">
    <property type="entry name" value="Peptidase_M16"/>
</dbReference>
<keyword evidence="2" id="KW-0645">Protease</keyword>
<dbReference type="GeneID" id="112680348"/>
<dbReference type="GO" id="GO:0004222">
    <property type="term" value="F:metalloendopeptidase activity"/>
    <property type="evidence" value="ECO:0007669"/>
    <property type="project" value="InterPro"/>
</dbReference>
<keyword evidence="4" id="KW-0378">Hydrolase</keyword>
<feature type="domain" description="Peptidase M16 C-terminal" evidence="10">
    <location>
        <begin position="232"/>
        <end position="412"/>
    </location>
</feature>
<dbReference type="AlphaFoldDB" id="A0A8B8F645"/>
<dbReference type="Pfam" id="PF22456">
    <property type="entry name" value="PqqF-like_C_4"/>
    <property type="match status" value="1"/>
</dbReference>
<evidence type="ECO:0000256" key="4">
    <source>
        <dbReference type="ARBA" id="ARBA00022801"/>
    </source>
</evidence>
<dbReference type="InterPro" id="IPR001431">
    <property type="entry name" value="Pept_M16_Zn_BS"/>
</dbReference>
<evidence type="ECO:0000259" key="12">
    <source>
        <dbReference type="Pfam" id="PF22456"/>
    </source>
</evidence>
<evidence type="ECO:0000256" key="6">
    <source>
        <dbReference type="ARBA" id="ARBA00023049"/>
    </source>
</evidence>
<dbReference type="GO" id="GO:0006508">
    <property type="term" value="P:proteolysis"/>
    <property type="evidence" value="ECO:0007669"/>
    <property type="project" value="UniProtKB-KW"/>
</dbReference>
<keyword evidence="5" id="KW-0862">Zinc</keyword>
<evidence type="ECO:0000259" key="9">
    <source>
        <dbReference type="Pfam" id="PF00675"/>
    </source>
</evidence>
<dbReference type="OrthoDB" id="952271at2759"/>
<feature type="region of interest" description="Disordered" evidence="8">
    <location>
        <begin position="37"/>
        <end position="79"/>
    </location>
</feature>
<protein>
    <submittedName>
        <fullName evidence="14">Nardilysin</fullName>
    </submittedName>
</protein>